<dbReference type="Proteomes" id="UP000435112">
    <property type="component" value="Unassembled WGS sequence"/>
</dbReference>
<organism evidence="1 2">
    <name type="scientific">Phytophthora rubi</name>
    <dbReference type="NCBI Taxonomy" id="129364"/>
    <lineage>
        <taxon>Eukaryota</taxon>
        <taxon>Sar</taxon>
        <taxon>Stramenopiles</taxon>
        <taxon>Oomycota</taxon>
        <taxon>Peronosporomycetes</taxon>
        <taxon>Peronosporales</taxon>
        <taxon>Peronosporaceae</taxon>
        <taxon>Phytophthora</taxon>
    </lineage>
</organism>
<proteinExistence type="predicted"/>
<dbReference type="EMBL" id="QXFU01001011">
    <property type="protein sequence ID" value="KAE9013415.1"/>
    <property type="molecule type" value="Genomic_DNA"/>
</dbReference>
<sequence>MIAYKTISRPQLSMIATQNPVTCARYFQRVMEIIVDVLLDLDEDNRCPKGNIGFFEHSKSTIAFATPLAFNGNWLAT</sequence>
<comment type="caution">
    <text evidence="1">The sequence shown here is derived from an EMBL/GenBank/DDBJ whole genome shotgun (WGS) entry which is preliminary data.</text>
</comment>
<accession>A0A6A3L5W7</accession>
<evidence type="ECO:0000313" key="2">
    <source>
        <dbReference type="Proteomes" id="UP000435112"/>
    </source>
</evidence>
<evidence type="ECO:0000313" key="1">
    <source>
        <dbReference type="EMBL" id="KAE9013415.1"/>
    </source>
</evidence>
<gene>
    <name evidence="1" type="ORF">PR002_g14516</name>
</gene>
<reference evidence="1 2" key="1">
    <citation type="submission" date="2018-09" db="EMBL/GenBank/DDBJ databases">
        <title>Genomic investigation of the strawberry pathogen Phytophthora fragariae indicates pathogenicity is determined by transcriptional variation in three key races.</title>
        <authorList>
            <person name="Adams T.M."/>
            <person name="Armitage A.D."/>
            <person name="Sobczyk M.K."/>
            <person name="Bates H.J."/>
            <person name="Dunwell J.M."/>
            <person name="Nellist C.F."/>
            <person name="Harrison R.J."/>
        </authorList>
    </citation>
    <scope>NUCLEOTIDE SEQUENCE [LARGE SCALE GENOMIC DNA]</scope>
    <source>
        <strain evidence="1 2">SCRP324</strain>
    </source>
</reference>
<name>A0A6A3L5W7_9STRA</name>
<dbReference type="AlphaFoldDB" id="A0A6A3L5W7"/>
<protein>
    <submittedName>
        <fullName evidence="1">Uncharacterized protein</fullName>
    </submittedName>
</protein>
<dbReference type="OrthoDB" id="129017at2759"/>